<feature type="transmembrane region" description="Helical" evidence="5">
    <location>
        <begin position="401"/>
        <end position="423"/>
    </location>
</feature>
<feature type="transmembrane region" description="Helical" evidence="5">
    <location>
        <begin position="292"/>
        <end position="315"/>
    </location>
</feature>
<feature type="transmembrane region" description="Helical" evidence="5">
    <location>
        <begin position="456"/>
        <end position="481"/>
    </location>
</feature>
<dbReference type="AlphaFoldDB" id="A0AAW1LHU9"/>
<feature type="transmembrane region" description="Helical" evidence="5">
    <location>
        <begin position="543"/>
        <end position="563"/>
    </location>
</feature>
<keyword evidence="4 5" id="KW-0472">Membrane</keyword>
<evidence type="ECO:0000256" key="3">
    <source>
        <dbReference type="ARBA" id="ARBA00022989"/>
    </source>
</evidence>
<comment type="caution">
    <text evidence="7">The sequence shown here is derived from an EMBL/GenBank/DDBJ whole genome shotgun (WGS) entry which is preliminary data.</text>
</comment>
<name>A0AAW1LHU9_POPJA</name>
<evidence type="ECO:0000256" key="5">
    <source>
        <dbReference type="SAM" id="Phobius"/>
    </source>
</evidence>
<evidence type="ECO:0000313" key="7">
    <source>
        <dbReference type="EMBL" id="KAK9736159.1"/>
    </source>
</evidence>
<dbReference type="GO" id="GO:0007166">
    <property type="term" value="P:cell surface receptor signaling pathway"/>
    <property type="evidence" value="ECO:0007669"/>
    <property type="project" value="InterPro"/>
</dbReference>
<feature type="transmembrane region" description="Helical" evidence="5">
    <location>
        <begin position="358"/>
        <end position="380"/>
    </location>
</feature>
<proteinExistence type="predicted"/>
<comment type="subcellular location">
    <subcellularLocation>
        <location evidence="1">Membrane</location>
        <topology evidence="1">Multi-pass membrane protein</topology>
    </subcellularLocation>
</comment>
<accession>A0AAW1LHU9</accession>
<organism evidence="7 8">
    <name type="scientific">Popillia japonica</name>
    <name type="common">Japanese beetle</name>
    <dbReference type="NCBI Taxonomy" id="7064"/>
    <lineage>
        <taxon>Eukaryota</taxon>
        <taxon>Metazoa</taxon>
        <taxon>Ecdysozoa</taxon>
        <taxon>Arthropoda</taxon>
        <taxon>Hexapoda</taxon>
        <taxon>Insecta</taxon>
        <taxon>Pterygota</taxon>
        <taxon>Neoptera</taxon>
        <taxon>Endopterygota</taxon>
        <taxon>Coleoptera</taxon>
        <taxon>Polyphaga</taxon>
        <taxon>Scarabaeiformia</taxon>
        <taxon>Scarabaeidae</taxon>
        <taxon>Rutelinae</taxon>
        <taxon>Popillia</taxon>
    </lineage>
</organism>
<evidence type="ECO:0000259" key="6">
    <source>
        <dbReference type="PROSITE" id="PS50261"/>
    </source>
</evidence>
<evidence type="ECO:0000256" key="2">
    <source>
        <dbReference type="ARBA" id="ARBA00022692"/>
    </source>
</evidence>
<evidence type="ECO:0000256" key="4">
    <source>
        <dbReference type="ARBA" id="ARBA00023136"/>
    </source>
</evidence>
<dbReference type="Proteomes" id="UP001458880">
    <property type="component" value="Unassembled WGS sequence"/>
</dbReference>
<keyword evidence="3 5" id="KW-1133">Transmembrane helix</keyword>
<dbReference type="PANTHER" id="PTHR46953">
    <property type="entry name" value="G-PROTEIN COUPLED RECEPTOR MTH-LIKE 1-RELATED"/>
    <property type="match status" value="1"/>
</dbReference>
<feature type="transmembrane region" description="Helical" evidence="5">
    <location>
        <begin position="327"/>
        <end position="346"/>
    </location>
</feature>
<dbReference type="GO" id="GO:0004888">
    <property type="term" value="F:transmembrane signaling receptor activity"/>
    <property type="evidence" value="ECO:0007669"/>
    <property type="project" value="InterPro"/>
</dbReference>
<keyword evidence="2 5" id="KW-0812">Transmembrane</keyword>
<reference evidence="7 8" key="1">
    <citation type="journal article" date="2024" name="BMC Genomics">
        <title>De novo assembly and annotation of Popillia japonica's genome with initial clues to its potential as an invasive pest.</title>
        <authorList>
            <person name="Cucini C."/>
            <person name="Boschi S."/>
            <person name="Funari R."/>
            <person name="Cardaioli E."/>
            <person name="Iannotti N."/>
            <person name="Marturano G."/>
            <person name="Paoli F."/>
            <person name="Bruttini M."/>
            <person name="Carapelli A."/>
            <person name="Frati F."/>
            <person name="Nardi F."/>
        </authorList>
    </citation>
    <scope>NUCLEOTIDE SEQUENCE [LARGE SCALE GENOMIC DNA]</scope>
    <source>
        <strain evidence="7">DMR45628</strain>
    </source>
</reference>
<dbReference type="InterPro" id="IPR052808">
    <property type="entry name" value="GPCR_Mth-like"/>
</dbReference>
<dbReference type="PANTHER" id="PTHR46953:SF1">
    <property type="entry name" value="G-PROTEIN COUPLED RECEPTOR MTH-LIKE 1-RELATED"/>
    <property type="match status" value="1"/>
</dbReference>
<evidence type="ECO:0000256" key="1">
    <source>
        <dbReference type="ARBA" id="ARBA00004141"/>
    </source>
</evidence>
<dbReference type="GO" id="GO:0016020">
    <property type="term" value="C:membrane"/>
    <property type="evidence" value="ECO:0007669"/>
    <property type="project" value="UniProtKB-SubCell"/>
</dbReference>
<dbReference type="InterPro" id="IPR017981">
    <property type="entry name" value="GPCR_2-like_7TM"/>
</dbReference>
<dbReference type="EMBL" id="JASPKY010000118">
    <property type="protein sequence ID" value="KAK9736159.1"/>
    <property type="molecule type" value="Genomic_DNA"/>
</dbReference>
<dbReference type="Gene3D" id="1.20.1070.10">
    <property type="entry name" value="Rhodopsin 7-helix transmembrane proteins"/>
    <property type="match status" value="1"/>
</dbReference>
<protein>
    <recommendedName>
        <fullName evidence="6">G-protein coupled receptors family 2 profile 2 domain-containing protein</fullName>
    </recommendedName>
</protein>
<feature type="transmembrane region" description="Helical" evidence="5">
    <location>
        <begin position="502"/>
        <end position="523"/>
    </location>
</feature>
<sequence>MVGTSIGSFLGLVTLFFNRNAVNNLDTYVPEYLPASYYFFRNLSDPYPTPKPVEEDEIYENSILFPRCCQPGTVYDVHNKGCVPDNNTVPIDEELNIAVNLIQSGLVNCKVVVDRYVRKHDLKVKKGNATLEIEGTAFQKKKFCIDNTAQWNDVYVVRLCKEFDYCVNVDRNVGNEWCVHKCCYDGFQSVDHKCSLNDRMGIHVKNNTHVYERTDNYGMMYGGNVDCGRTIWKEFQEVNITIQANGVLHVAGDSREYQINDYCLGTNYDTTTGKISDMVYYCEFRTALYVKWILVEIATIITCICFVLTLAVYIFIYRLRKLIQKIIVCFCAVNLTFWFMYGLRIFNMVSKSICIPFAYTYFFITISRLSWLNVLSFEIWRNVGSSKAGVIPVRQTRTKRMAYYTIYALLIPVIFTLTFIFGYQEIYSMPERFQPLVNKVSCFIDMRGVDGNLGHLFLYIPVSTLIIINLILFVNTTLEYLKRRAAVQRMSDSDSAKHKRRILKTGIVILKLALIMGVTWIYYLYSYILSFKGNETLQHIGDVIGFANTFEGVYFFIIFASPWKTIKSILKKVKARNSNAFSARSSTSSINAGISVVTELPMKTINQSNN</sequence>
<keyword evidence="8" id="KW-1185">Reference proteome</keyword>
<feature type="domain" description="G-protein coupled receptors family 2 profile 2" evidence="6">
    <location>
        <begin position="291"/>
        <end position="563"/>
    </location>
</feature>
<evidence type="ECO:0000313" key="8">
    <source>
        <dbReference type="Proteomes" id="UP001458880"/>
    </source>
</evidence>
<dbReference type="PROSITE" id="PS50261">
    <property type="entry name" value="G_PROTEIN_RECEP_F2_4"/>
    <property type="match status" value="1"/>
</dbReference>
<gene>
    <name evidence="7" type="ORF">QE152_g12787</name>
</gene>